<feature type="region of interest" description="Disordered" evidence="1">
    <location>
        <begin position="257"/>
        <end position="284"/>
    </location>
</feature>
<protein>
    <submittedName>
        <fullName evidence="3">Uncharacterized protein</fullName>
    </submittedName>
</protein>
<dbReference type="Proteomes" id="UP000791440">
    <property type="component" value="Unassembled WGS sequence"/>
</dbReference>
<gene>
    <name evidence="3" type="ORF">O3G_MSEX001479</name>
</gene>
<organism evidence="3 4">
    <name type="scientific">Manduca sexta</name>
    <name type="common">Tobacco hawkmoth</name>
    <name type="synonym">Tobacco hornworm</name>
    <dbReference type="NCBI Taxonomy" id="7130"/>
    <lineage>
        <taxon>Eukaryota</taxon>
        <taxon>Metazoa</taxon>
        <taxon>Ecdysozoa</taxon>
        <taxon>Arthropoda</taxon>
        <taxon>Hexapoda</taxon>
        <taxon>Insecta</taxon>
        <taxon>Pterygota</taxon>
        <taxon>Neoptera</taxon>
        <taxon>Endopterygota</taxon>
        <taxon>Lepidoptera</taxon>
        <taxon>Glossata</taxon>
        <taxon>Ditrysia</taxon>
        <taxon>Bombycoidea</taxon>
        <taxon>Sphingidae</taxon>
        <taxon>Sphinginae</taxon>
        <taxon>Sphingini</taxon>
        <taxon>Manduca</taxon>
    </lineage>
</organism>
<keyword evidence="4" id="KW-1185">Reference proteome</keyword>
<name>A0A921YLL5_MANSE</name>
<evidence type="ECO:0000313" key="4">
    <source>
        <dbReference type="Proteomes" id="UP000791440"/>
    </source>
</evidence>
<comment type="caution">
    <text evidence="3">The sequence shown here is derived from an EMBL/GenBank/DDBJ whole genome shotgun (WGS) entry which is preliminary data.</text>
</comment>
<evidence type="ECO:0000256" key="2">
    <source>
        <dbReference type="SAM" id="SignalP"/>
    </source>
</evidence>
<evidence type="ECO:0000256" key="1">
    <source>
        <dbReference type="SAM" id="MobiDB-lite"/>
    </source>
</evidence>
<evidence type="ECO:0000313" key="3">
    <source>
        <dbReference type="EMBL" id="KAG6440882.1"/>
    </source>
</evidence>
<feature type="chain" id="PRO_5037517681" evidence="2">
    <location>
        <begin position="20"/>
        <end position="387"/>
    </location>
</feature>
<keyword evidence="2" id="KW-0732">Signal</keyword>
<proteinExistence type="predicted"/>
<dbReference type="AlphaFoldDB" id="A0A921YLL5"/>
<dbReference type="EMBL" id="JH668282">
    <property type="protein sequence ID" value="KAG6440882.1"/>
    <property type="molecule type" value="Genomic_DNA"/>
</dbReference>
<feature type="signal peptide" evidence="2">
    <location>
        <begin position="1"/>
        <end position="19"/>
    </location>
</feature>
<sequence>MFIGTWWCLAAAVVVGCSGERWQFPGESAASSVRIDNKVKFIDGEQFKAEKRQSESRVQSVQADEVPFHEPTDTEGFYNRPPGQGRYPVTVEKHPRAPYRVNGQTIFPVYNRPKNYESDGTLDSLQYCKCVSTPDCHPHADSERACGAQKYLCCYKRPTQGNIPHSEYFNEIDDERPSLLPGRENFARPFPPPPGARYPHNGGALDRPQSVPVGPQGPANNVGNPGVLVGPDGPTGVIGPAQQNPAVLVGPNGPTGHIGPINNQGGLHGSDGKDNLTPDESAQRGVLVGPGGPTGIIGPAGGFSRRPVLVGPGGPTGIIGPVRTGRQGVLVGPGGPTGIIGPGYDRRAQPGVLVGPGGPTGVIGPGRGILVGPGGPTGRIGPRFFDY</sequence>
<accession>A0A921YLL5</accession>
<reference evidence="3" key="1">
    <citation type="journal article" date="2016" name="Insect Biochem. Mol. Biol.">
        <title>Multifaceted biological insights from a draft genome sequence of the tobacco hornworm moth, Manduca sexta.</title>
        <authorList>
            <person name="Kanost M.R."/>
            <person name="Arrese E.L."/>
            <person name="Cao X."/>
            <person name="Chen Y.R."/>
            <person name="Chellapilla S."/>
            <person name="Goldsmith M.R."/>
            <person name="Grosse-Wilde E."/>
            <person name="Heckel D.G."/>
            <person name="Herndon N."/>
            <person name="Jiang H."/>
            <person name="Papanicolaou A."/>
            <person name="Qu J."/>
            <person name="Soulages J.L."/>
            <person name="Vogel H."/>
            <person name="Walters J."/>
            <person name="Waterhouse R.M."/>
            <person name="Ahn S.J."/>
            <person name="Almeida F.C."/>
            <person name="An C."/>
            <person name="Aqrawi P."/>
            <person name="Bretschneider A."/>
            <person name="Bryant W.B."/>
            <person name="Bucks S."/>
            <person name="Chao H."/>
            <person name="Chevignon G."/>
            <person name="Christen J.M."/>
            <person name="Clarke D.F."/>
            <person name="Dittmer N.T."/>
            <person name="Ferguson L.C.F."/>
            <person name="Garavelou S."/>
            <person name="Gordon K.H.J."/>
            <person name="Gunaratna R.T."/>
            <person name="Han Y."/>
            <person name="Hauser F."/>
            <person name="He Y."/>
            <person name="Heidel-Fischer H."/>
            <person name="Hirsh A."/>
            <person name="Hu Y."/>
            <person name="Jiang H."/>
            <person name="Kalra D."/>
            <person name="Klinner C."/>
            <person name="Konig C."/>
            <person name="Kovar C."/>
            <person name="Kroll A.R."/>
            <person name="Kuwar S.S."/>
            <person name="Lee S.L."/>
            <person name="Lehman R."/>
            <person name="Li K."/>
            <person name="Li Z."/>
            <person name="Liang H."/>
            <person name="Lovelace S."/>
            <person name="Lu Z."/>
            <person name="Mansfield J.H."/>
            <person name="McCulloch K.J."/>
            <person name="Mathew T."/>
            <person name="Morton B."/>
            <person name="Muzny D.M."/>
            <person name="Neunemann D."/>
            <person name="Ongeri F."/>
            <person name="Pauchet Y."/>
            <person name="Pu L.L."/>
            <person name="Pyrousis I."/>
            <person name="Rao X.J."/>
            <person name="Redding A."/>
            <person name="Roesel C."/>
            <person name="Sanchez-Gracia A."/>
            <person name="Schaack S."/>
            <person name="Shukla A."/>
            <person name="Tetreau G."/>
            <person name="Wang Y."/>
            <person name="Xiong G.H."/>
            <person name="Traut W."/>
            <person name="Walsh T.K."/>
            <person name="Worley K.C."/>
            <person name="Wu D."/>
            <person name="Wu W."/>
            <person name="Wu Y.Q."/>
            <person name="Zhang X."/>
            <person name="Zou Z."/>
            <person name="Zucker H."/>
            <person name="Briscoe A.D."/>
            <person name="Burmester T."/>
            <person name="Clem R.J."/>
            <person name="Feyereisen R."/>
            <person name="Grimmelikhuijzen C.J.P."/>
            <person name="Hamodrakas S.J."/>
            <person name="Hansson B.S."/>
            <person name="Huguet E."/>
            <person name="Jermiin L.S."/>
            <person name="Lan Q."/>
            <person name="Lehman H.K."/>
            <person name="Lorenzen M."/>
            <person name="Merzendorfer H."/>
            <person name="Michalopoulos I."/>
            <person name="Morton D.B."/>
            <person name="Muthukrishnan S."/>
            <person name="Oakeshott J.G."/>
            <person name="Palmer W."/>
            <person name="Park Y."/>
            <person name="Passarelli A.L."/>
            <person name="Rozas J."/>
            <person name="Schwartz L.M."/>
            <person name="Smith W."/>
            <person name="Southgate A."/>
            <person name="Vilcinskas A."/>
            <person name="Vogt R."/>
            <person name="Wang P."/>
            <person name="Werren J."/>
            <person name="Yu X.Q."/>
            <person name="Zhou J.J."/>
            <person name="Brown S.J."/>
            <person name="Scherer S.E."/>
            <person name="Richards S."/>
            <person name="Blissard G.W."/>
        </authorList>
    </citation>
    <scope>NUCLEOTIDE SEQUENCE</scope>
</reference>
<reference evidence="3" key="2">
    <citation type="submission" date="2020-12" db="EMBL/GenBank/DDBJ databases">
        <authorList>
            <person name="Kanost M."/>
        </authorList>
    </citation>
    <scope>NUCLEOTIDE SEQUENCE</scope>
</reference>